<reference evidence="2 3" key="1">
    <citation type="submission" date="2020-08" db="EMBL/GenBank/DDBJ databases">
        <title>A Genomic Blueprint of the Chicken Gut Microbiome.</title>
        <authorList>
            <person name="Gilroy R."/>
            <person name="Ravi A."/>
            <person name="Getino M."/>
            <person name="Pursley I."/>
            <person name="Horton D.L."/>
            <person name="Alikhan N.-F."/>
            <person name="Baker D."/>
            <person name="Gharbi K."/>
            <person name="Hall N."/>
            <person name="Watson M."/>
            <person name="Adriaenssens E.M."/>
            <person name="Foster-Nyarko E."/>
            <person name="Jarju S."/>
            <person name="Secka A."/>
            <person name="Antonio M."/>
            <person name="Oren A."/>
            <person name="Chaudhuri R."/>
            <person name="La Ragione R.M."/>
            <person name="Hildebrand F."/>
            <person name="Pallen M.J."/>
        </authorList>
    </citation>
    <scope>NUCLEOTIDE SEQUENCE [LARGE SCALE GENOMIC DNA]</scope>
    <source>
        <strain evidence="2 3">Sa1YVA5</strain>
    </source>
</reference>
<accession>A0A8I0LFX7</accession>
<feature type="transmembrane region" description="Helical" evidence="1">
    <location>
        <begin position="21"/>
        <end position="43"/>
    </location>
</feature>
<comment type="caution">
    <text evidence="2">The sequence shown here is derived from an EMBL/GenBank/DDBJ whole genome shotgun (WGS) entry which is preliminary data.</text>
</comment>
<feature type="transmembrane region" description="Helical" evidence="1">
    <location>
        <begin position="117"/>
        <end position="133"/>
    </location>
</feature>
<proteinExistence type="predicted"/>
<organism evidence="2 3">
    <name type="scientific">Corynebacterium gallinarum</name>
    <dbReference type="NCBI Taxonomy" id="2762214"/>
    <lineage>
        <taxon>Bacteria</taxon>
        <taxon>Bacillati</taxon>
        <taxon>Actinomycetota</taxon>
        <taxon>Actinomycetes</taxon>
        <taxon>Mycobacteriales</taxon>
        <taxon>Corynebacteriaceae</taxon>
        <taxon>Corynebacterium</taxon>
    </lineage>
</organism>
<evidence type="ECO:0000256" key="1">
    <source>
        <dbReference type="SAM" id="Phobius"/>
    </source>
</evidence>
<sequence>MVVPVERNRSFIHRGLSRGEVIGGIFWLSLGSLISLLLEVVYLGTWITLPGGAAMAFPYTIVIAFFFNMVLTRSSLLWTDNKPVAAIPLFTWLLGFAILLIWPLAVGDQLLGSNMRSVLLLVAGIAGGIWPLARGA</sequence>
<dbReference type="EMBL" id="JACSPR010000006">
    <property type="protein sequence ID" value="MBD8030648.1"/>
    <property type="molecule type" value="Genomic_DNA"/>
</dbReference>
<keyword evidence="3" id="KW-1185">Reference proteome</keyword>
<dbReference type="Proteomes" id="UP000650224">
    <property type="component" value="Unassembled WGS sequence"/>
</dbReference>
<dbReference type="AlphaFoldDB" id="A0A8I0LFX7"/>
<protein>
    <submittedName>
        <fullName evidence="2">Uncharacterized protein</fullName>
    </submittedName>
</protein>
<gene>
    <name evidence="2" type="ORF">H9627_10010</name>
</gene>
<keyword evidence="1" id="KW-0812">Transmembrane</keyword>
<name>A0A8I0LFX7_9CORY</name>
<keyword evidence="1" id="KW-0472">Membrane</keyword>
<keyword evidence="1" id="KW-1133">Transmembrane helix</keyword>
<feature type="transmembrane region" description="Helical" evidence="1">
    <location>
        <begin position="83"/>
        <end position="105"/>
    </location>
</feature>
<evidence type="ECO:0000313" key="2">
    <source>
        <dbReference type="EMBL" id="MBD8030648.1"/>
    </source>
</evidence>
<dbReference type="RefSeq" id="WP_191733885.1">
    <property type="nucleotide sequence ID" value="NZ_JACSPR010000006.1"/>
</dbReference>
<feature type="transmembrane region" description="Helical" evidence="1">
    <location>
        <begin position="49"/>
        <end position="71"/>
    </location>
</feature>
<evidence type="ECO:0000313" key="3">
    <source>
        <dbReference type="Proteomes" id="UP000650224"/>
    </source>
</evidence>